<dbReference type="KEGG" id="ecu:ECU08_2000"/>
<dbReference type="EMBL" id="AL590448">
    <property type="protein sequence ID" value="CAD26502.1"/>
    <property type="molecule type" value="Genomic_DNA"/>
</dbReference>
<dbReference type="OMA" id="CTILLRM"/>
<dbReference type="Proteomes" id="UP000000819">
    <property type="component" value="Chromosome VIII"/>
</dbReference>
<dbReference type="OrthoDB" id="2191172at2759"/>
<reference evidence="2 3" key="1">
    <citation type="journal article" date="2001" name="Nature">
        <title>Genome sequence and gene compaction of the eukaryote parasite Encephalitozoon cuniculi.</title>
        <authorList>
            <person name="Katinka M.D."/>
            <person name="Duprat S."/>
            <person name="Cornillot E."/>
            <person name="Metenier G."/>
            <person name="Thomarat F."/>
            <person name="Prensier G."/>
            <person name="Barbe V."/>
            <person name="Peyretaillade E."/>
            <person name="Brottier P."/>
            <person name="Wincker P."/>
            <person name="Delbac F."/>
            <person name="El Alaoui H."/>
            <person name="Peyret P."/>
            <person name="Saurin W."/>
            <person name="Gouy M."/>
            <person name="Weissenbach J."/>
            <person name="Vivares C.P."/>
        </authorList>
    </citation>
    <scope>NUCLEOTIDE SEQUENCE [LARGE SCALE GENOMIC DNA]</scope>
    <source>
        <strain evidence="2 3">GB-M1</strain>
    </source>
</reference>
<dbReference type="HOGENOM" id="CLU_1562865_0_0_1"/>
<dbReference type="AlphaFoldDB" id="Q8SUI5"/>
<dbReference type="Gene3D" id="1.10.287.1490">
    <property type="match status" value="1"/>
</dbReference>
<keyword evidence="3" id="KW-1185">Reference proteome</keyword>
<evidence type="ECO:0000256" key="1">
    <source>
        <dbReference type="SAM" id="Coils"/>
    </source>
</evidence>
<proteinExistence type="predicted"/>
<accession>Q8SUI5</accession>
<dbReference type="VEuPathDB" id="MicrosporidiaDB:ECU08_2000"/>
<reference evidence="2 3" key="2">
    <citation type="journal article" date="2009" name="BMC Genomics">
        <title>Identification of transcriptional signals in Encephalitozoon cuniculi widespread among Microsporidia phylum: support for accurate structural genome annotation.</title>
        <authorList>
            <person name="Peyretaillade E."/>
            <person name="Goncalves O."/>
            <person name="Terrat S."/>
            <person name="Dugat-Bony E."/>
            <person name="Wincker P."/>
            <person name="Cornman R.S."/>
            <person name="Evans J.D."/>
            <person name="Delbac F."/>
            <person name="Peyret P."/>
        </authorList>
    </citation>
    <scope>NUCLEOTIDE SEQUENCE [LARGE SCALE GENOMIC DNA]</scope>
    <source>
        <strain evidence="2 3">GB-M1</strain>
    </source>
</reference>
<evidence type="ECO:0000313" key="3">
    <source>
        <dbReference type="Proteomes" id="UP000000819"/>
    </source>
</evidence>
<gene>
    <name evidence="2" type="ordered locus">ECU08_2000</name>
</gene>
<name>Q8SUI5_ENCCU</name>
<evidence type="ECO:0000313" key="2">
    <source>
        <dbReference type="EMBL" id="CAD26502.1"/>
    </source>
</evidence>
<dbReference type="GeneID" id="859748"/>
<dbReference type="RefSeq" id="NP_597326.1">
    <property type="nucleotide sequence ID" value="NM_001041935.1"/>
</dbReference>
<keyword evidence="1" id="KW-0175">Coiled coil</keyword>
<feature type="coiled-coil region" evidence="1">
    <location>
        <begin position="1"/>
        <end position="77"/>
    </location>
</feature>
<dbReference type="InParanoid" id="Q8SUI5"/>
<organism evidence="2 3">
    <name type="scientific">Encephalitozoon cuniculi (strain GB-M1)</name>
    <name type="common">Microsporidian parasite</name>
    <dbReference type="NCBI Taxonomy" id="284813"/>
    <lineage>
        <taxon>Eukaryota</taxon>
        <taxon>Fungi</taxon>
        <taxon>Fungi incertae sedis</taxon>
        <taxon>Microsporidia</taxon>
        <taxon>Unikaryonidae</taxon>
        <taxon>Encephalitozoon</taxon>
    </lineage>
</organism>
<sequence>MGDLNGRMDSLTKEIRHLSKELQNGNREIKRLEAKVREQREEIVQKDAKLEELGICISRLKRQVNEKSREARSKERAIQSECRRKELLNGKILGSSKSRRDYYISLEMKMLNERFEIMRRFILAISERFGLDFEVFDELIRISEGFDDPVISVLLDSISPSKQMLQGQEEQDGIHLK</sequence>
<protein>
    <submittedName>
        <fullName evidence="2">Uncharacterized protein</fullName>
    </submittedName>
</protein>